<proteinExistence type="predicted"/>
<dbReference type="Proteomes" id="UP001225034">
    <property type="component" value="Unassembled WGS sequence"/>
</dbReference>
<feature type="transmembrane region" description="Helical" evidence="1">
    <location>
        <begin position="36"/>
        <end position="57"/>
    </location>
</feature>
<evidence type="ECO:0000256" key="1">
    <source>
        <dbReference type="SAM" id="Phobius"/>
    </source>
</evidence>
<name>A0ABT9YBP7_9BACI</name>
<keyword evidence="1" id="KW-0472">Membrane</keyword>
<evidence type="ECO:0008006" key="4">
    <source>
        <dbReference type="Google" id="ProtNLM"/>
    </source>
</evidence>
<accession>A0ABT9YBP7</accession>
<keyword evidence="3" id="KW-1185">Reference proteome</keyword>
<organism evidence="2 3">
    <name type="scientific">Alkalicoccobacillus murimartini</name>
    <dbReference type="NCBI Taxonomy" id="171685"/>
    <lineage>
        <taxon>Bacteria</taxon>
        <taxon>Bacillati</taxon>
        <taxon>Bacillota</taxon>
        <taxon>Bacilli</taxon>
        <taxon>Bacillales</taxon>
        <taxon>Bacillaceae</taxon>
        <taxon>Alkalicoccobacillus</taxon>
    </lineage>
</organism>
<protein>
    <recommendedName>
        <fullName evidence="4">DUF4199 domain-containing protein</fullName>
    </recommendedName>
</protein>
<comment type="caution">
    <text evidence="2">The sequence shown here is derived from an EMBL/GenBank/DDBJ whole genome shotgun (WGS) entry which is preliminary data.</text>
</comment>
<evidence type="ECO:0000313" key="3">
    <source>
        <dbReference type="Proteomes" id="UP001225034"/>
    </source>
</evidence>
<keyword evidence="1" id="KW-0812">Transmembrane</keyword>
<reference evidence="2 3" key="1">
    <citation type="submission" date="2023-07" db="EMBL/GenBank/DDBJ databases">
        <title>Genomic Encyclopedia of Type Strains, Phase IV (KMG-IV): sequencing the most valuable type-strain genomes for metagenomic binning, comparative biology and taxonomic classification.</title>
        <authorList>
            <person name="Goeker M."/>
        </authorList>
    </citation>
    <scope>NUCLEOTIDE SEQUENCE [LARGE SCALE GENOMIC DNA]</scope>
    <source>
        <strain evidence="2 3">DSM 19154</strain>
    </source>
</reference>
<keyword evidence="1" id="KW-1133">Transmembrane helix</keyword>
<feature type="transmembrane region" description="Helical" evidence="1">
    <location>
        <begin position="137"/>
        <end position="155"/>
    </location>
</feature>
<gene>
    <name evidence="2" type="ORF">J2S05_000038</name>
</gene>
<sequence length="164" mass="19314">MIKIVLTVLLILSAMGFGFCHMLANDTPPYSSMGNIAILFMIALIPLFIGVVYCWYVLIQPTTRKWRKWLIFILPVHIFVAIIYQYRSLDDYRELLVENYNTYDQTTDQASTEEYIEMITQGLNSQMNSQYFNLNTWLAFVSLTIWVAFIFRLLIQKKKNRVCK</sequence>
<evidence type="ECO:0000313" key="2">
    <source>
        <dbReference type="EMBL" id="MDQ0205264.1"/>
    </source>
</evidence>
<dbReference type="RefSeq" id="WP_306978824.1">
    <property type="nucleotide sequence ID" value="NZ_JAUSUA010000001.1"/>
</dbReference>
<feature type="transmembrane region" description="Helical" evidence="1">
    <location>
        <begin position="69"/>
        <end position="86"/>
    </location>
</feature>
<dbReference type="EMBL" id="JAUSUA010000001">
    <property type="protein sequence ID" value="MDQ0205264.1"/>
    <property type="molecule type" value="Genomic_DNA"/>
</dbReference>